<comment type="caution">
    <text evidence="2">The sequence shown here is derived from an EMBL/GenBank/DDBJ whole genome shotgun (WGS) entry which is preliminary data.</text>
</comment>
<dbReference type="EMBL" id="CAICTM010000585">
    <property type="protein sequence ID" value="CAB9513349.1"/>
    <property type="molecule type" value="Genomic_DNA"/>
</dbReference>
<feature type="compositionally biased region" description="Low complexity" evidence="1">
    <location>
        <begin position="339"/>
        <end position="352"/>
    </location>
</feature>
<evidence type="ECO:0000313" key="3">
    <source>
        <dbReference type="Proteomes" id="UP001153069"/>
    </source>
</evidence>
<evidence type="ECO:0000313" key="2">
    <source>
        <dbReference type="EMBL" id="CAB9513349.1"/>
    </source>
</evidence>
<gene>
    <name evidence="2" type="ORF">SEMRO_586_G171170.1</name>
</gene>
<organism evidence="2 3">
    <name type="scientific">Seminavis robusta</name>
    <dbReference type="NCBI Taxonomy" id="568900"/>
    <lineage>
        <taxon>Eukaryota</taxon>
        <taxon>Sar</taxon>
        <taxon>Stramenopiles</taxon>
        <taxon>Ochrophyta</taxon>
        <taxon>Bacillariophyta</taxon>
        <taxon>Bacillariophyceae</taxon>
        <taxon>Bacillariophycidae</taxon>
        <taxon>Naviculales</taxon>
        <taxon>Naviculaceae</taxon>
        <taxon>Seminavis</taxon>
    </lineage>
</organism>
<evidence type="ECO:0000256" key="1">
    <source>
        <dbReference type="SAM" id="MobiDB-lite"/>
    </source>
</evidence>
<feature type="region of interest" description="Disordered" evidence="1">
    <location>
        <begin position="200"/>
        <end position="318"/>
    </location>
</feature>
<feature type="compositionally biased region" description="Low complexity" evidence="1">
    <location>
        <begin position="103"/>
        <end position="121"/>
    </location>
</feature>
<proteinExistence type="predicted"/>
<reference evidence="2" key="1">
    <citation type="submission" date="2020-06" db="EMBL/GenBank/DDBJ databases">
        <authorList>
            <consortium name="Plant Systems Biology data submission"/>
        </authorList>
    </citation>
    <scope>NUCLEOTIDE SEQUENCE</scope>
    <source>
        <strain evidence="2">D6</strain>
    </source>
</reference>
<feature type="region of interest" description="Disordered" evidence="1">
    <location>
        <begin position="1"/>
        <end position="167"/>
    </location>
</feature>
<keyword evidence="3" id="KW-1185">Reference proteome</keyword>
<name>A0A9N8E7R2_9STRA</name>
<accession>A0A9N8E7R2</accession>
<feature type="compositionally biased region" description="Polar residues" evidence="1">
    <location>
        <begin position="55"/>
        <end position="74"/>
    </location>
</feature>
<dbReference type="Proteomes" id="UP001153069">
    <property type="component" value="Unassembled WGS sequence"/>
</dbReference>
<sequence length="569" mass="61857">MASPPNNLPKYPGASESAQEEPSEESPVLMLVEDPLDILKKPSSPFRHSRRRMCATSSRSLSSADDNDSISAVRQEQQQQQQQDHRNHNSFPGLRRVGTFPLVGSSSSVHNNTTGGSSSGPPRRPSRSTSLERSQHNCDDTTSCGSSYHHRHLRQEESSDDDDEYDRDKFRQLLMGKCDCASTVSGSSSFKAMRASIHSAAATTEDEEFDLVSRKKEQGLKPRKSWGSAPPKFPSRMDSDTEKPAAAAVATTPNTQLGTRRPSLPLSVYRASLQGQRRRRRRSKIQDMLNPDSETSSKSVRLPPKLPSRTESDLSTDASKASIPAVLVLCNSALAATTQKSSAASVSSSQKSTCEAPKRPRRSLSPIFGESLRSLIQQQQDDDNDMMMTTNEPPPVSSNTTQQPAMMKTTATTCTMESMAVGILARKVRATPRSSTTTATTATTASLALPSIPRRKRNLPMRAKTFSFSTKSPCSSSPTTEVAFPTLPPSSSRCPPNSCLALLSHNLTAGRNMEGIAIASLYSGELSGDSLESLWTATTWPKPKRKKVAPGRSRTFNTSYQPTAIASRC</sequence>
<feature type="compositionally biased region" description="Basic and acidic residues" evidence="1">
    <location>
        <begin position="211"/>
        <end position="220"/>
    </location>
</feature>
<feature type="region of interest" description="Disordered" evidence="1">
    <location>
        <begin position="339"/>
        <end position="366"/>
    </location>
</feature>
<dbReference type="AlphaFoldDB" id="A0A9N8E7R2"/>
<protein>
    <submittedName>
        <fullName evidence="2">Uncharacterized protein</fullName>
    </submittedName>
</protein>